<name>A0A4Q9M7G7_9APHY</name>
<evidence type="ECO:0000313" key="1">
    <source>
        <dbReference type="EMBL" id="TBU22935.1"/>
    </source>
</evidence>
<reference evidence="1" key="1">
    <citation type="submission" date="2019-01" db="EMBL/GenBank/DDBJ databases">
        <title>Draft genome sequences of three monokaryotic isolates of the white-rot basidiomycete fungus Dichomitus squalens.</title>
        <authorList>
            <consortium name="DOE Joint Genome Institute"/>
            <person name="Lopez S.C."/>
            <person name="Andreopoulos B."/>
            <person name="Pangilinan J."/>
            <person name="Lipzen A."/>
            <person name="Riley R."/>
            <person name="Ahrendt S."/>
            <person name="Ng V."/>
            <person name="Barry K."/>
            <person name="Daum C."/>
            <person name="Grigoriev I.V."/>
            <person name="Hilden K.S."/>
            <person name="Makela M.R."/>
            <person name="de Vries R.P."/>
        </authorList>
    </citation>
    <scope>NUCLEOTIDE SEQUENCE [LARGE SCALE GENOMIC DNA]</scope>
    <source>
        <strain evidence="1">OM18370.1</strain>
    </source>
</reference>
<dbReference type="EMBL" id="ML143521">
    <property type="protein sequence ID" value="TBU22935.1"/>
    <property type="molecule type" value="Genomic_DNA"/>
</dbReference>
<protein>
    <submittedName>
        <fullName evidence="1">Uncharacterized protein</fullName>
    </submittedName>
</protein>
<dbReference type="AlphaFoldDB" id="A0A4Q9M7G7"/>
<dbReference type="Proteomes" id="UP000292957">
    <property type="component" value="Unassembled WGS sequence"/>
</dbReference>
<gene>
    <name evidence="1" type="ORF">BD311DRAFT_111787</name>
</gene>
<organism evidence="1">
    <name type="scientific">Dichomitus squalens</name>
    <dbReference type="NCBI Taxonomy" id="114155"/>
    <lineage>
        <taxon>Eukaryota</taxon>
        <taxon>Fungi</taxon>
        <taxon>Dikarya</taxon>
        <taxon>Basidiomycota</taxon>
        <taxon>Agaricomycotina</taxon>
        <taxon>Agaricomycetes</taxon>
        <taxon>Polyporales</taxon>
        <taxon>Polyporaceae</taxon>
        <taxon>Dichomitus</taxon>
    </lineage>
</organism>
<accession>A0A4Q9M7G7</accession>
<sequence length="99" mass="10718">MCLSQTLYGLRTNTPRTNTHSAHWVLRLPVIVSDKSPNWMSTYRSIAIACSGGLLSLLTNLHVTFIVSSHASLLAHYRSNIGLGGCCGRSRPGSEMNCG</sequence>
<proteinExistence type="predicted"/>